<evidence type="ECO:0008006" key="4">
    <source>
        <dbReference type="Google" id="ProtNLM"/>
    </source>
</evidence>
<name>A0A1V8YCX9_9ENTE</name>
<accession>A0A1V8YCX9</accession>
<dbReference type="Pfam" id="PF05565">
    <property type="entry name" value="Sipho_Gp157"/>
    <property type="match status" value="1"/>
</dbReference>
<proteinExistence type="predicted"/>
<dbReference type="OrthoDB" id="2168866at2"/>
<dbReference type="RefSeq" id="WP_081183913.1">
    <property type="nucleotide sequence ID" value="NZ_MJEA01000007.1"/>
</dbReference>
<feature type="coiled-coil region" evidence="1">
    <location>
        <begin position="48"/>
        <end position="75"/>
    </location>
</feature>
<comment type="caution">
    <text evidence="2">The sequence shown here is derived from an EMBL/GenBank/DDBJ whole genome shotgun (WGS) entry which is preliminary data.</text>
</comment>
<dbReference type="STRING" id="112904.BH747_08315"/>
<protein>
    <recommendedName>
        <fullName evidence="4">Siphovirus Gp157 family protein</fullName>
    </recommendedName>
</protein>
<gene>
    <name evidence="2" type="ORF">BH747_08315</name>
</gene>
<evidence type="ECO:0000256" key="1">
    <source>
        <dbReference type="SAM" id="Coils"/>
    </source>
</evidence>
<dbReference type="AlphaFoldDB" id="A0A1V8YCX9"/>
<evidence type="ECO:0000313" key="2">
    <source>
        <dbReference type="EMBL" id="OQO70156.1"/>
    </source>
</evidence>
<evidence type="ECO:0000313" key="3">
    <source>
        <dbReference type="Proteomes" id="UP000192477"/>
    </source>
</evidence>
<dbReference type="InterPro" id="IPR008840">
    <property type="entry name" value="Sipho_Gp157"/>
</dbReference>
<keyword evidence="1" id="KW-0175">Coiled coil</keyword>
<organism evidence="2 3">
    <name type="scientific">Enterococcus villorum</name>
    <dbReference type="NCBI Taxonomy" id="112904"/>
    <lineage>
        <taxon>Bacteria</taxon>
        <taxon>Bacillati</taxon>
        <taxon>Bacillota</taxon>
        <taxon>Bacilli</taxon>
        <taxon>Lactobacillales</taxon>
        <taxon>Enterococcaceae</taxon>
        <taxon>Enterococcus</taxon>
    </lineage>
</organism>
<sequence>MATLYQLSESYIKVLELAEQLDEEILRDTLDSINEAIEYKAENLAKIVKEVEGKAELIDSEIKRLQERKTSLLNNAKSIKHYLQEEMEKTGKTKIKGELFNIGIQNNPVSVNVINETLIPKAFFNPMPPKLDKKQLKEELNHGDIPGAELVQTKGLRIR</sequence>
<dbReference type="EMBL" id="MJEA01000007">
    <property type="protein sequence ID" value="OQO70156.1"/>
    <property type="molecule type" value="Genomic_DNA"/>
</dbReference>
<reference evidence="2 3" key="1">
    <citation type="journal article" date="2017" name="BMC Microbiol.">
        <title>Comparative genomics of Enterococcus spp. isolated from bovine feces.</title>
        <authorList>
            <person name="Beukers A.G."/>
            <person name="Zaheer R."/>
            <person name="Goji N."/>
            <person name="Amoako K.K."/>
            <person name="Chaves A.V."/>
            <person name="Ward M.P."/>
            <person name="McAllister T.A."/>
        </authorList>
    </citation>
    <scope>NUCLEOTIDE SEQUENCE [LARGE SCALE GENOMIC DNA]</scope>
    <source>
        <strain evidence="2 3">F1129D 143</strain>
    </source>
</reference>
<dbReference type="Proteomes" id="UP000192477">
    <property type="component" value="Unassembled WGS sequence"/>
</dbReference>